<dbReference type="EMBL" id="UAWN01000018">
    <property type="protein sequence ID" value="SQC42589.1"/>
    <property type="molecule type" value="Genomic_DNA"/>
</dbReference>
<dbReference type="Proteomes" id="UP000251088">
    <property type="component" value="Unassembled WGS sequence"/>
</dbReference>
<proteinExistence type="predicted"/>
<evidence type="ECO:0000313" key="1">
    <source>
        <dbReference type="EMBL" id="SQC42589.1"/>
    </source>
</evidence>
<dbReference type="AlphaFoldDB" id="A0A2X3H1U9"/>
<gene>
    <name evidence="1" type="ORF">NCTC9128_08026</name>
</gene>
<evidence type="ECO:0000313" key="2">
    <source>
        <dbReference type="Proteomes" id="UP000251088"/>
    </source>
</evidence>
<sequence length="97" mass="10595">MHAGHAGIEGDADHVEVVTGVGDKLFLRHAADGLNLVADARGLFELQVLARLLHPRDELGQHLVILAGEKQPHILYLLSILFFADQPATHGPRQRPI</sequence>
<protein>
    <submittedName>
        <fullName evidence="1">Uncharacterized protein</fullName>
    </submittedName>
</protein>
<organism evidence="1 2">
    <name type="scientific">Klebsiella pneumoniae</name>
    <dbReference type="NCBI Taxonomy" id="573"/>
    <lineage>
        <taxon>Bacteria</taxon>
        <taxon>Pseudomonadati</taxon>
        <taxon>Pseudomonadota</taxon>
        <taxon>Gammaproteobacteria</taxon>
        <taxon>Enterobacterales</taxon>
        <taxon>Enterobacteriaceae</taxon>
        <taxon>Klebsiella/Raoultella group</taxon>
        <taxon>Klebsiella</taxon>
        <taxon>Klebsiella pneumoniae complex</taxon>
    </lineage>
</organism>
<accession>A0A2X3H1U9</accession>
<name>A0A2X3H1U9_KLEPN</name>
<reference evidence="1 2" key="1">
    <citation type="submission" date="2018-06" db="EMBL/GenBank/DDBJ databases">
        <authorList>
            <consortium name="Pathogen Informatics"/>
            <person name="Doyle S."/>
        </authorList>
    </citation>
    <scope>NUCLEOTIDE SEQUENCE [LARGE SCALE GENOMIC DNA]</scope>
    <source>
        <strain evidence="1 2">NCTC9128</strain>
    </source>
</reference>